<dbReference type="InterPro" id="IPR034325">
    <property type="entry name" value="S-100_dom"/>
</dbReference>
<evidence type="ECO:0000256" key="1">
    <source>
        <dbReference type="ARBA" id="ARBA00022723"/>
    </source>
</evidence>
<accession>A0A8D0HEU3</accession>
<evidence type="ECO:0000256" key="2">
    <source>
        <dbReference type="ARBA" id="ARBA00022737"/>
    </source>
</evidence>
<evidence type="ECO:0000313" key="6">
    <source>
        <dbReference type="Proteomes" id="UP000694392"/>
    </source>
</evidence>
<dbReference type="PROSITE" id="PS00018">
    <property type="entry name" value="EF_HAND_1"/>
    <property type="match status" value="1"/>
</dbReference>
<protein>
    <recommendedName>
        <fullName evidence="4">EF-hand domain-containing protein</fullName>
    </recommendedName>
</protein>
<dbReference type="GO" id="GO:0005615">
    <property type="term" value="C:extracellular space"/>
    <property type="evidence" value="ECO:0007669"/>
    <property type="project" value="TreeGrafter"/>
</dbReference>
<reference evidence="5" key="2">
    <citation type="submission" date="2025-09" db="UniProtKB">
        <authorList>
            <consortium name="Ensembl"/>
        </authorList>
    </citation>
    <scope>IDENTIFICATION</scope>
</reference>
<dbReference type="SMART" id="SM00054">
    <property type="entry name" value="EFh"/>
    <property type="match status" value="1"/>
</dbReference>
<feature type="domain" description="EF-hand" evidence="4">
    <location>
        <begin position="48"/>
        <end position="83"/>
    </location>
</feature>
<dbReference type="InterPro" id="IPR018247">
    <property type="entry name" value="EF_Hand_1_Ca_BS"/>
</dbReference>
<organism evidence="5 6">
    <name type="scientific">Sphenodon punctatus</name>
    <name type="common">Tuatara</name>
    <name type="synonym">Hatteria punctata</name>
    <dbReference type="NCBI Taxonomy" id="8508"/>
    <lineage>
        <taxon>Eukaryota</taxon>
        <taxon>Metazoa</taxon>
        <taxon>Chordata</taxon>
        <taxon>Craniata</taxon>
        <taxon>Vertebrata</taxon>
        <taxon>Euteleostomi</taxon>
        <taxon>Lepidosauria</taxon>
        <taxon>Sphenodontia</taxon>
        <taxon>Sphenodontidae</taxon>
        <taxon>Sphenodon</taxon>
    </lineage>
</organism>
<dbReference type="Ensembl" id="ENSSPUT00000024725.1">
    <property type="protein sequence ID" value="ENSSPUP00000023185.1"/>
    <property type="gene ID" value="ENSSPUG00000017794.1"/>
</dbReference>
<dbReference type="InterPro" id="IPR011992">
    <property type="entry name" value="EF-hand-dom_pair"/>
</dbReference>
<evidence type="ECO:0000313" key="5">
    <source>
        <dbReference type="Ensembl" id="ENSSPUP00000023185.1"/>
    </source>
</evidence>
<dbReference type="SMART" id="SM01394">
    <property type="entry name" value="S_100"/>
    <property type="match status" value="1"/>
</dbReference>
<reference evidence="5" key="1">
    <citation type="submission" date="2025-08" db="UniProtKB">
        <authorList>
            <consortium name="Ensembl"/>
        </authorList>
    </citation>
    <scope>IDENTIFICATION</scope>
</reference>
<dbReference type="PROSITE" id="PS50222">
    <property type="entry name" value="EF_HAND_2"/>
    <property type="match status" value="1"/>
</dbReference>
<dbReference type="GO" id="GO:0005509">
    <property type="term" value="F:calcium ion binding"/>
    <property type="evidence" value="ECO:0007669"/>
    <property type="project" value="InterPro"/>
</dbReference>
<dbReference type="Pfam" id="PF01023">
    <property type="entry name" value="S_100"/>
    <property type="match status" value="1"/>
</dbReference>
<name>A0A8D0HEU3_SPHPU</name>
<dbReference type="PANTHER" id="PTHR11639">
    <property type="entry name" value="S100 CALCIUM-BINDING PROTEIN"/>
    <property type="match status" value="1"/>
</dbReference>
<dbReference type="PANTHER" id="PTHR11639:SF73">
    <property type="entry name" value="PROTEIN S100-G"/>
    <property type="match status" value="1"/>
</dbReference>
<dbReference type="AlphaFoldDB" id="A0A8D0HEU3"/>
<evidence type="ECO:0000259" key="4">
    <source>
        <dbReference type="PROSITE" id="PS50222"/>
    </source>
</evidence>
<sequence>MEFSTSAQWDFSVILFNKYAVKGGDPDQLSNCELKELIEKEFPDSAKVSNTSIDAIFKEMDKNSDGEVSFEEFKAVISKLKGCGP</sequence>
<dbReference type="InterPro" id="IPR002048">
    <property type="entry name" value="EF_hand_dom"/>
</dbReference>
<keyword evidence="2" id="KW-0677">Repeat</keyword>
<dbReference type="Proteomes" id="UP000694392">
    <property type="component" value="Unplaced"/>
</dbReference>
<dbReference type="Gene3D" id="1.10.238.10">
    <property type="entry name" value="EF-hand"/>
    <property type="match status" value="1"/>
</dbReference>
<keyword evidence="1" id="KW-0479">Metal-binding</keyword>
<keyword evidence="6" id="KW-1185">Reference proteome</keyword>
<evidence type="ECO:0000256" key="3">
    <source>
        <dbReference type="ARBA" id="ARBA00022837"/>
    </source>
</evidence>
<dbReference type="Pfam" id="PF00036">
    <property type="entry name" value="EF-hand_1"/>
    <property type="match status" value="1"/>
</dbReference>
<dbReference type="GO" id="GO:0048306">
    <property type="term" value="F:calcium-dependent protein binding"/>
    <property type="evidence" value="ECO:0007669"/>
    <property type="project" value="TreeGrafter"/>
</dbReference>
<dbReference type="GO" id="GO:0005737">
    <property type="term" value="C:cytoplasm"/>
    <property type="evidence" value="ECO:0007669"/>
    <property type="project" value="TreeGrafter"/>
</dbReference>
<proteinExistence type="predicted"/>
<dbReference type="CDD" id="cd00213">
    <property type="entry name" value="S-100"/>
    <property type="match status" value="1"/>
</dbReference>
<dbReference type="InterPro" id="IPR013787">
    <property type="entry name" value="S100_Ca-bd_sub"/>
</dbReference>
<dbReference type="SUPFAM" id="SSF47473">
    <property type="entry name" value="EF-hand"/>
    <property type="match status" value="1"/>
</dbReference>
<dbReference type="GO" id="GO:0046914">
    <property type="term" value="F:transition metal ion binding"/>
    <property type="evidence" value="ECO:0007669"/>
    <property type="project" value="InterPro"/>
</dbReference>
<keyword evidence="3" id="KW-0106">Calcium</keyword>